<feature type="transmembrane region" description="Helical" evidence="5">
    <location>
        <begin position="429"/>
        <end position="448"/>
    </location>
</feature>
<feature type="transmembrane region" description="Helical" evidence="5">
    <location>
        <begin position="143"/>
        <end position="162"/>
    </location>
</feature>
<dbReference type="InterPro" id="IPR053153">
    <property type="entry name" value="APC_K+_Transporter"/>
</dbReference>
<evidence type="ECO:0000313" key="7">
    <source>
        <dbReference type="Proteomes" id="UP000741360"/>
    </source>
</evidence>
<dbReference type="PANTHER" id="PTHR47704:SF1">
    <property type="entry name" value="POTASSIUM TRANSPORTER KIMA"/>
    <property type="match status" value="1"/>
</dbReference>
<gene>
    <name evidence="6" type="ORF">HYY65_05480</name>
</gene>
<accession>A0A932GP35</accession>
<keyword evidence="2 5" id="KW-0812">Transmembrane</keyword>
<evidence type="ECO:0000256" key="3">
    <source>
        <dbReference type="ARBA" id="ARBA00022989"/>
    </source>
</evidence>
<feature type="transmembrane region" description="Helical" evidence="5">
    <location>
        <begin position="169"/>
        <end position="190"/>
    </location>
</feature>
<feature type="transmembrane region" description="Helical" evidence="5">
    <location>
        <begin position="344"/>
        <end position="364"/>
    </location>
</feature>
<comment type="caution">
    <text evidence="6">The sequence shown here is derived from an EMBL/GenBank/DDBJ whole genome shotgun (WGS) entry which is preliminary data.</text>
</comment>
<dbReference type="InterPro" id="IPR002293">
    <property type="entry name" value="AA/rel_permease1"/>
</dbReference>
<feature type="transmembrane region" description="Helical" evidence="5">
    <location>
        <begin position="401"/>
        <end position="423"/>
    </location>
</feature>
<sequence>MPNSLKRLILGSPLATWAARHERLGKITGLAVFASDALSSVAYATEEILLVLVTAGAAALTLSLPLAVGIATLVVIVATSYWQTIHAYPSGGGAYIVASDNLGRLPGLVAGSALLIDYVLTVAVSVAAGVAAITSAFPALFPWRVALGVLTVVGITVANLRGVRESGRLFAVPTYWFIGSLLLLILAGFFRVLTGTVQPLPPEELQATHAVSLFLIMRAFSSGCVAITGTEAVSNGIPAFRPPESRNAGIVLGWMAAILASSFLSTTYLARVYQVVPRETETVVSILAGQVFGKGLLYYNMQAATALILLLAANTSFADFPRLSSIMARDGFMPRQLANRGDKLVFSNGILILAGLSILLLVIFRGSTHALIPLYAVGVFLSFTLSQAGMVRHWLTEAPPALHHIALNGLGALATGIVMVIIAVSKFALGAWVVVLLIPLIVFALLRIHRHYDRLASRLSLEGASRPKIGKNPVVVLVAGIHRGVVEALEYAKSLSPNVTALTVDLDSTQTAKLRLKWAEWAPDVPLVVLESPYRSILQPLLEYIDRMERQGEGRYLTVVLPEIVPSHWWEHFLHNQTALLIKAALLFRPGKITVSVPYHVED</sequence>
<feature type="transmembrane region" description="Helical" evidence="5">
    <location>
        <begin position="49"/>
        <end position="78"/>
    </location>
</feature>
<proteinExistence type="predicted"/>
<protein>
    <submittedName>
        <fullName evidence="6">APC family permease</fullName>
    </submittedName>
</protein>
<comment type="subcellular location">
    <subcellularLocation>
        <location evidence="1">Membrane</location>
        <topology evidence="1">Multi-pass membrane protein</topology>
    </subcellularLocation>
</comment>
<organism evidence="6 7">
    <name type="scientific">Tectimicrobiota bacterium</name>
    <dbReference type="NCBI Taxonomy" id="2528274"/>
    <lineage>
        <taxon>Bacteria</taxon>
        <taxon>Pseudomonadati</taxon>
        <taxon>Nitrospinota/Tectimicrobiota group</taxon>
        <taxon>Candidatus Tectimicrobiota</taxon>
    </lineage>
</organism>
<dbReference type="GO" id="GO:0016020">
    <property type="term" value="C:membrane"/>
    <property type="evidence" value="ECO:0007669"/>
    <property type="project" value="UniProtKB-SubCell"/>
</dbReference>
<evidence type="ECO:0000313" key="6">
    <source>
        <dbReference type="EMBL" id="MBI3014508.1"/>
    </source>
</evidence>
<dbReference type="PANTHER" id="PTHR47704">
    <property type="entry name" value="POTASSIUM TRANSPORTER KIMA"/>
    <property type="match status" value="1"/>
</dbReference>
<dbReference type="EMBL" id="JACPSX010000098">
    <property type="protein sequence ID" value="MBI3014508.1"/>
    <property type="molecule type" value="Genomic_DNA"/>
</dbReference>
<dbReference type="GO" id="GO:0022857">
    <property type="term" value="F:transmembrane transporter activity"/>
    <property type="evidence" value="ECO:0007669"/>
    <property type="project" value="InterPro"/>
</dbReference>
<feature type="transmembrane region" description="Helical" evidence="5">
    <location>
        <begin position="303"/>
        <end position="323"/>
    </location>
</feature>
<feature type="transmembrane region" description="Helical" evidence="5">
    <location>
        <begin position="370"/>
        <end position="389"/>
    </location>
</feature>
<dbReference type="AlphaFoldDB" id="A0A932GP35"/>
<keyword evidence="4 5" id="KW-0472">Membrane</keyword>
<feature type="transmembrane region" description="Helical" evidence="5">
    <location>
        <begin position="210"/>
        <end position="229"/>
    </location>
</feature>
<feature type="transmembrane region" description="Helical" evidence="5">
    <location>
        <begin position="114"/>
        <end position="137"/>
    </location>
</feature>
<evidence type="ECO:0000256" key="1">
    <source>
        <dbReference type="ARBA" id="ARBA00004141"/>
    </source>
</evidence>
<keyword evidence="3 5" id="KW-1133">Transmembrane helix</keyword>
<dbReference type="Proteomes" id="UP000741360">
    <property type="component" value="Unassembled WGS sequence"/>
</dbReference>
<feature type="transmembrane region" description="Helical" evidence="5">
    <location>
        <begin position="250"/>
        <end position="270"/>
    </location>
</feature>
<dbReference type="Pfam" id="PF13520">
    <property type="entry name" value="AA_permease_2"/>
    <property type="match status" value="1"/>
</dbReference>
<evidence type="ECO:0000256" key="5">
    <source>
        <dbReference type="SAM" id="Phobius"/>
    </source>
</evidence>
<evidence type="ECO:0000256" key="4">
    <source>
        <dbReference type="ARBA" id="ARBA00023136"/>
    </source>
</evidence>
<name>A0A932GP35_UNCTE</name>
<reference evidence="6" key="1">
    <citation type="submission" date="2020-07" db="EMBL/GenBank/DDBJ databases">
        <title>Huge and variable diversity of episymbiotic CPR bacteria and DPANN archaea in groundwater ecosystems.</title>
        <authorList>
            <person name="He C.Y."/>
            <person name="Keren R."/>
            <person name="Whittaker M."/>
            <person name="Farag I.F."/>
            <person name="Doudna J."/>
            <person name="Cate J.H.D."/>
            <person name="Banfield J.F."/>
        </authorList>
    </citation>
    <scope>NUCLEOTIDE SEQUENCE</scope>
    <source>
        <strain evidence="6">NC_groundwater_717_Ag_S-0.2um_59_8</strain>
    </source>
</reference>
<dbReference type="Gene3D" id="1.20.1740.10">
    <property type="entry name" value="Amino acid/polyamine transporter I"/>
    <property type="match status" value="1"/>
</dbReference>
<evidence type="ECO:0000256" key="2">
    <source>
        <dbReference type="ARBA" id="ARBA00022692"/>
    </source>
</evidence>